<dbReference type="SUPFAM" id="SSF63520">
    <property type="entry name" value="PTS-regulatory domain, PRD"/>
    <property type="match status" value="1"/>
</dbReference>
<dbReference type="InterPro" id="IPR050661">
    <property type="entry name" value="BglG_antiterminators"/>
</dbReference>
<evidence type="ECO:0000256" key="3">
    <source>
        <dbReference type="ARBA" id="ARBA00023015"/>
    </source>
</evidence>
<dbReference type="InterPro" id="IPR013011">
    <property type="entry name" value="PTS_EIIB_2"/>
</dbReference>
<evidence type="ECO:0000256" key="5">
    <source>
        <dbReference type="ARBA" id="ARBA00023163"/>
    </source>
</evidence>
<organism evidence="9">
    <name type="scientific">Eubacterium limosum</name>
    <dbReference type="NCBI Taxonomy" id="1736"/>
    <lineage>
        <taxon>Bacteria</taxon>
        <taxon>Bacillati</taxon>
        <taxon>Bacillota</taxon>
        <taxon>Clostridia</taxon>
        <taxon>Eubacteriales</taxon>
        <taxon>Eubacteriaceae</taxon>
        <taxon>Eubacterium</taxon>
    </lineage>
</organism>
<dbReference type="Gene3D" id="3.40.50.2300">
    <property type="match status" value="1"/>
</dbReference>
<dbReference type="Gene3D" id="1.10.1790.10">
    <property type="entry name" value="PRD domain"/>
    <property type="match status" value="1"/>
</dbReference>
<evidence type="ECO:0000313" key="9">
    <source>
        <dbReference type="EMBL" id="VYU75107.1"/>
    </source>
</evidence>
<proteinExistence type="predicted"/>
<dbReference type="Pfam" id="PF05043">
    <property type="entry name" value="Mga"/>
    <property type="match status" value="1"/>
</dbReference>
<dbReference type="GO" id="GO:0006355">
    <property type="term" value="P:regulation of DNA-templated transcription"/>
    <property type="evidence" value="ECO:0007669"/>
    <property type="project" value="InterPro"/>
</dbReference>
<dbReference type="PANTHER" id="PTHR30185">
    <property type="entry name" value="CRYPTIC BETA-GLUCOSIDE BGL OPERON ANTITERMINATOR"/>
    <property type="match status" value="1"/>
</dbReference>
<accession>A0A6N3HDI6</accession>
<dbReference type="EMBL" id="CACRTR010000023">
    <property type="protein sequence ID" value="VYU75107.1"/>
    <property type="molecule type" value="Genomic_DNA"/>
</dbReference>
<dbReference type="SUPFAM" id="SSF52794">
    <property type="entry name" value="PTS system IIB component-like"/>
    <property type="match status" value="1"/>
</dbReference>
<dbReference type="SUPFAM" id="SSF55804">
    <property type="entry name" value="Phoshotransferase/anion transport protein"/>
    <property type="match status" value="1"/>
</dbReference>
<dbReference type="Pfam" id="PF00874">
    <property type="entry name" value="PRD"/>
    <property type="match status" value="1"/>
</dbReference>
<evidence type="ECO:0000256" key="4">
    <source>
        <dbReference type="ARBA" id="ARBA00023159"/>
    </source>
</evidence>
<feature type="domain" description="PTS EIIB type-2" evidence="7">
    <location>
        <begin position="407"/>
        <end position="495"/>
    </location>
</feature>
<dbReference type="SUPFAM" id="SSF46785">
    <property type="entry name" value="Winged helix' DNA-binding domain"/>
    <property type="match status" value="1"/>
</dbReference>
<dbReference type="GO" id="GO:0008982">
    <property type="term" value="F:protein-N(PI)-phosphohistidine-sugar phosphotransferase activity"/>
    <property type="evidence" value="ECO:0007669"/>
    <property type="project" value="InterPro"/>
</dbReference>
<keyword evidence="4" id="KW-0010">Activator</keyword>
<dbReference type="InterPro" id="IPR003501">
    <property type="entry name" value="PTS_EIIB_2/3"/>
</dbReference>
<keyword evidence="3" id="KW-0805">Transcription regulation</keyword>
<dbReference type="GO" id="GO:0009401">
    <property type="term" value="P:phosphoenolpyruvate-dependent sugar phosphotransferase system"/>
    <property type="evidence" value="ECO:0007669"/>
    <property type="project" value="InterPro"/>
</dbReference>
<feature type="domain" description="PTS EIIA type-2" evidence="6">
    <location>
        <begin position="544"/>
        <end position="688"/>
    </location>
</feature>
<evidence type="ECO:0000259" key="8">
    <source>
        <dbReference type="PROSITE" id="PS51372"/>
    </source>
</evidence>
<name>A0A6N3HDI6_EUBLI</name>
<dbReference type="InterPro" id="IPR036095">
    <property type="entry name" value="PTS_EIIB-like_sf"/>
</dbReference>
<keyword evidence="2" id="KW-0677">Repeat</keyword>
<dbReference type="Pfam" id="PF00359">
    <property type="entry name" value="PTS_EIIA_2"/>
    <property type="match status" value="1"/>
</dbReference>
<keyword evidence="1" id="KW-0808">Transferase</keyword>
<dbReference type="CDD" id="cd05568">
    <property type="entry name" value="PTS_IIB_bgl_like"/>
    <property type="match status" value="1"/>
</dbReference>
<dbReference type="PROSITE" id="PS51094">
    <property type="entry name" value="PTS_EIIA_TYPE_2"/>
    <property type="match status" value="1"/>
</dbReference>
<gene>
    <name evidence="9" type="primary">licR</name>
    <name evidence="9" type="ORF">ELLFYP34_01195</name>
</gene>
<dbReference type="InterPro" id="IPR036390">
    <property type="entry name" value="WH_DNA-bd_sf"/>
</dbReference>
<dbReference type="PROSITE" id="PS51099">
    <property type="entry name" value="PTS_EIIB_TYPE_2"/>
    <property type="match status" value="1"/>
</dbReference>
<dbReference type="PROSITE" id="PS51372">
    <property type="entry name" value="PRD_2"/>
    <property type="match status" value="1"/>
</dbReference>
<dbReference type="InterPro" id="IPR007737">
    <property type="entry name" value="Mga_HTH"/>
</dbReference>
<dbReference type="InterPro" id="IPR002178">
    <property type="entry name" value="PTS_EIIA_type-2_dom"/>
</dbReference>
<dbReference type="InterPro" id="IPR016152">
    <property type="entry name" value="PTrfase/Anion_transptr"/>
</dbReference>
<protein>
    <submittedName>
        <fullName evidence="9">Putative licABCH operon regulator</fullName>
    </submittedName>
</protein>
<evidence type="ECO:0000256" key="1">
    <source>
        <dbReference type="ARBA" id="ARBA00022679"/>
    </source>
</evidence>
<evidence type="ECO:0000256" key="2">
    <source>
        <dbReference type="ARBA" id="ARBA00022737"/>
    </source>
</evidence>
<dbReference type="InterPro" id="IPR011608">
    <property type="entry name" value="PRD"/>
</dbReference>
<dbReference type="AlphaFoldDB" id="A0A6N3HDI6"/>
<dbReference type="PANTHER" id="PTHR30185:SF18">
    <property type="entry name" value="TRANSCRIPTIONAL REGULATOR MTLR"/>
    <property type="match status" value="1"/>
</dbReference>
<keyword evidence="5" id="KW-0804">Transcription</keyword>
<sequence>MELNQNIYRILKLLAESDGKLSLTDIEKQLKQSKRTLYYNLEKLNQWLLDNNFRPAEIKENIVSIKQENKNSLKALIKNRTFQDYIFSKEERINLTILYIALSEKKVTIDFLKRCYDVSKNTVLNMLVDIRKNLADHGIEVKCHSKGGYYFSGDEREIRYVVMARYFEMLNNGIAEGAQDILQTAVTHYSKHEMNQQLLRQMEADVHSVEDYLQERFFSTSVYEIVLYILMIYARNCKKKVLVLEKSQFDDSDLLAAKTLIESFVKYGIKIDTRESTYIASVLLSCKVFDMDEAMYSLDLSYQLTSDIIDIFEAKMCVKFNKKDEMIQTMLMHIKPMVYRGQYRIKVRNTIFWEIKNKYYELYQITKMIMNMLSAKYGIPIDKDEICFISLYLGGFLDQRNAETTGKHILIVCGFGVGTSLLIKEQIMQVLGEDNLYEIKDVRQFNRKDLKKYDLVISTLNRLEDNQILYVSPLLTEYQKQKLMEWELKNSENIRRDKIIPQEILNIVKTYAEVEDEQALVNGLKNYFMKKKDKLESVSKSLMDILEESNIIIYEDNESYTDAIYTACKPLVEKNVVTKNYAKSVLNIMEDYGLYFEMREGILLAHGKPSEEVLRLGISITLFRQPIDFFKWGKSIRVIFMVATTDNHSHRQVIGDLLSLMKDETVIQQLLMCNFKDNNEIYNYIKKILER</sequence>
<reference evidence="9" key="1">
    <citation type="submission" date="2019-11" db="EMBL/GenBank/DDBJ databases">
        <authorList>
            <person name="Feng L."/>
        </authorList>
    </citation>
    <scope>NUCLEOTIDE SEQUENCE</scope>
    <source>
        <strain evidence="9">ElimosumLFYP34</strain>
    </source>
</reference>
<dbReference type="Gene3D" id="3.40.930.10">
    <property type="entry name" value="Mannitol-specific EII, Chain A"/>
    <property type="match status" value="1"/>
</dbReference>
<evidence type="ECO:0000259" key="7">
    <source>
        <dbReference type="PROSITE" id="PS51099"/>
    </source>
</evidence>
<dbReference type="InterPro" id="IPR036634">
    <property type="entry name" value="PRD_sf"/>
</dbReference>
<evidence type="ECO:0000259" key="6">
    <source>
        <dbReference type="PROSITE" id="PS51094"/>
    </source>
</evidence>
<dbReference type="Pfam" id="PF02302">
    <property type="entry name" value="PTS_IIB"/>
    <property type="match status" value="1"/>
</dbReference>
<feature type="domain" description="PRD" evidence="8">
    <location>
        <begin position="296"/>
        <end position="403"/>
    </location>
</feature>